<dbReference type="AlphaFoldDB" id="A0A1M6FBH4"/>
<feature type="compositionally biased region" description="Polar residues" evidence="2">
    <location>
        <begin position="139"/>
        <end position="159"/>
    </location>
</feature>
<dbReference type="EMBL" id="FQXK01000049">
    <property type="protein sequence ID" value="SHI95015.1"/>
    <property type="molecule type" value="Genomic_DNA"/>
</dbReference>
<keyword evidence="1" id="KW-0175">Coiled coil</keyword>
<feature type="region of interest" description="Disordered" evidence="2">
    <location>
        <begin position="128"/>
        <end position="159"/>
    </location>
</feature>
<feature type="coiled-coil region" evidence="1">
    <location>
        <begin position="74"/>
        <end position="111"/>
    </location>
</feature>
<proteinExistence type="predicted"/>
<protein>
    <recommendedName>
        <fullName evidence="5">FlgN protein</fullName>
    </recommendedName>
</protein>
<evidence type="ECO:0000313" key="3">
    <source>
        <dbReference type="EMBL" id="SHI95015.1"/>
    </source>
</evidence>
<dbReference type="RefSeq" id="WP_073390219.1">
    <property type="nucleotide sequence ID" value="NZ_FQXK01000049.1"/>
</dbReference>
<organism evidence="3 4">
    <name type="scientific">Butyrivibrio fibrisolvens DSM 3071</name>
    <dbReference type="NCBI Taxonomy" id="1121131"/>
    <lineage>
        <taxon>Bacteria</taxon>
        <taxon>Bacillati</taxon>
        <taxon>Bacillota</taxon>
        <taxon>Clostridia</taxon>
        <taxon>Lachnospirales</taxon>
        <taxon>Lachnospiraceae</taxon>
        <taxon>Butyrivibrio</taxon>
    </lineage>
</organism>
<dbReference type="GeneID" id="89511251"/>
<evidence type="ECO:0000256" key="1">
    <source>
        <dbReference type="SAM" id="Coils"/>
    </source>
</evidence>
<name>A0A1M6FBH4_BUTFI</name>
<accession>A0A1M6FBH4</accession>
<reference evidence="4" key="1">
    <citation type="submission" date="2016-11" db="EMBL/GenBank/DDBJ databases">
        <authorList>
            <person name="Varghese N."/>
            <person name="Submissions S."/>
        </authorList>
    </citation>
    <scope>NUCLEOTIDE SEQUENCE [LARGE SCALE GENOMIC DNA]</scope>
    <source>
        <strain evidence="4">DSM 3071</strain>
    </source>
</reference>
<evidence type="ECO:0000256" key="2">
    <source>
        <dbReference type="SAM" id="MobiDB-lite"/>
    </source>
</evidence>
<keyword evidence="4" id="KW-1185">Reference proteome</keyword>
<evidence type="ECO:0008006" key="5">
    <source>
        <dbReference type="Google" id="ProtNLM"/>
    </source>
</evidence>
<dbReference type="Proteomes" id="UP000184278">
    <property type="component" value="Unassembled WGS sequence"/>
</dbReference>
<feature type="compositionally biased region" description="Low complexity" evidence="2">
    <location>
        <begin position="128"/>
        <end position="138"/>
    </location>
</feature>
<dbReference type="OrthoDB" id="9798495at2"/>
<gene>
    <name evidence="3" type="ORF">SAMN02745229_03883</name>
</gene>
<evidence type="ECO:0000313" key="4">
    <source>
        <dbReference type="Proteomes" id="UP000184278"/>
    </source>
</evidence>
<sequence>MTETYLDIMEDSLRKKIEVMQQIEIQNGIQKKALERPEGPDQDAFDEAVRVKGDLIGKVTELNDGFAGLYDKIKNELDDNKDKYRDQITRMQNLIRQVTDLSNTIEVQEVRNKKLIDSYFSNSKISVKSSKQSAAVSSDYRTTMNKSAGAQSHFVDSQS</sequence>